<dbReference type="OrthoDB" id="74835at2759"/>
<dbReference type="Pfam" id="PF19036">
    <property type="entry name" value="Fuz_longin_1"/>
    <property type="match status" value="1"/>
</dbReference>
<dbReference type="AlphaFoldDB" id="A0A8N4KZF6"/>
<dbReference type="Pfam" id="PF19037">
    <property type="entry name" value="Fuz_longin_2"/>
    <property type="match status" value="1"/>
</dbReference>
<dbReference type="Pfam" id="PF19038">
    <property type="entry name" value="Fuz_longin_3"/>
    <property type="match status" value="1"/>
</dbReference>
<comment type="similarity">
    <text evidence="2">Belongs to the fuzzy family.</text>
</comment>
<comment type="subcellular location">
    <subcellularLocation>
        <location evidence="1">Cytoplasm</location>
        <location evidence="1">Cytoskeleton</location>
    </subcellularLocation>
</comment>
<reference evidence="8" key="1">
    <citation type="submission" date="2025-05" db="UniProtKB">
        <authorList>
            <consortium name="RefSeq"/>
        </authorList>
    </citation>
    <scope>NUCLEOTIDE SEQUENCE [LARGE SCALE GENOMIC DNA]</scope>
</reference>
<dbReference type="PANTHER" id="PTHR13559">
    <property type="entry name" value="INTRACELLULAR TRAFFIC PROTEIN-RELATED"/>
    <property type="match status" value="1"/>
</dbReference>
<dbReference type="OMA" id="LDQYSCS"/>
<dbReference type="GO" id="GO:1905515">
    <property type="term" value="P:non-motile cilium assembly"/>
    <property type="evidence" value="ECO:0007669"/>
    <property type="project" value="TreeGrafter"/>
</dbReference>
<dbReference type="Proteomes" id="UP001652620">
    <property type="component" value="Chromosome 1"/>
</dbReference>
<sequence length="418" mass="46780">MSIYILCLTTNGGLPVFTRKKGDCDNLPFSTVASLNGFHMFFKSLGITLEVTHSEDWTYVWRDFHNAVTLIVCARSMTEGVLQTLAEIVFGSISLFVNIDELVDLTLLERMKKEARNYMPVVDAALEACTTRILGFTNCVLSTENQQLGQRLNDFSGLCGSLFCCLVVGNNVTVGTEGWWDLDVIDRELLLLLLNSSSTLQNDIPVYLPKKDATLAYRFVTIPLAPSSVICVICGAAPSFRELRSMAQDAFCSESLLQNMERSLTRSLPEQLEIDQCVLAIIVANLSIKKCILAPNSIQATGGKRTIGGGILRLDLLKKIFDQTVQYNKNISGVHTEDQIRSRCIEPVDQYWCLDYHKCYAHYDTIGNTIFILFMSSVPTPAMRFIAQKLLYSILQDKTISWNGAIKLCRNIICKIFE</sequence>
<dbReference type="PANTHER" id="PTHR13559:SF1">
    <property type="entry name" value="PROTEIN FUZZY HOMOLOG"/>
    <property type="match status" value="1"/>
</dbReference>
<dbReference type="RefSeq" id="XP_029405813.1">
    <property type="nucleotide sequence ID" value="XM_029549953.2"/>
</dbReference>
<keyword evidence="4" id="KW-0206">Cytoskeleton</keyword>
<keyword evidence="8" id="KW-1185">Reference proteome</keyword>
<evidence type="ECO:0000256" key="4">
    <source>
        <dbReference type="ARBA" id="ARBA00023212"/>
    </source>
</evidence>
<evidence type="ECO:0000259" key="5">
    <source>
        <dbReference type="Pfam" id="PF19036"/>
    </source>
</evidence>
<evidence type="ECO:0000256" key="3">
    <source>
        <dbReference type="ARBA" id="ARBA00022490"/>
    </source>
</evidence>
<gene>
    <name evidence="9" type="primary">LOC105225643</name>
</gene>
<protein>
    <submittedName>
        <fullName evidence="9">Protein fuzzy homolog isoform X1</fullName>
    </submittedName>
</protein>
<dbReference type="InterPro" id="IPR043972">
    <property type="entry name" value="FUZ/MON1/HPS1_longin_1"/>
</dbReference>
<evidence type="ECO:0000313" key="9">
    <source>
        <dbReference type="RefSeq" id="XP_029405813.1"/>
    </source>
</evidence>
<evidence type="ECO:0000256" key="2">
    <source>
        <dbReference type="ARBA" id="ARBA00008550"/>
    </source>
</evidence>
<dbReference type="CTD" id="34166"/>
<proteinExistence type="inferred from homology"/>
<name>A0A8N4KZF6_BACDO</name>
<feature type="domain" description="FUZ/MON1/HPS1 second Longin" evidence="6">
    <location>
        <begin position="159"/>
        <end position="248"/>
    </location>
</feature>
<feature type="domain" description="FUZ/MON1/HPS1 third Longin" evidence="7">
    <location>
        <begin position="309"/>
        <end position="397"/>
    </location>
</feature>
<feature type="domain" description="FUZ/MON1/HPS1 first Longin" evidence="5">
    <location>
        <begin position="4"/>
        <end position="123"/>
    </location>
</feature>
<evidence type="ECO:0000256" key="1">
    <source>
        <dbReference type="ARBA" id="ARBA00004245"/>
    </source>
</evidence>
<accession>A0A8N4KZF6</accession>
<organism evidence="8 9">
    <name type="scientific">Bactrocera dorsalis</name>
    <name type="common">Oriental fruit fly</name>
    <name type="synonym">Dacus dorsalis</name>
    <dbReference type="NCBI Taxonomy" id="27457"/>
    <lineage>
        <taxon>Eukaryota</taxon>
        <taxon>Metazoa</taxon>
        <taxon>Ecdysozoa</taxon>
        <taxon>Arthropoda</taxon>
        <taxon>Hexapoda</taxon>
        <taxon>Insecta</taxon>
        <taxon>Pterygota</taxon>
        <taxon>Neoptera</taxon>
        <taxon>Endopterygota</taxon>
        <taxon>Diptera</taxon>
        <taxon>Brachycera</taxon>
        <taxon>Muscomorpha</taxon>
        <taxon>Tephritoidea</taxon>
        <taxon>Tephritidae</taxon>
        <taxon>Bactrocera</taxon>
        <taxon>Bactrocera</taxon>
    </lineage>
</organism>
<reference evidence="9" key="2">
    <citation type="submission" date="2025-08" db="UniProtKB">
        <authorList>
            <consortium name="RefSeq"/>
        </authorList>
    </citation>
    <scope>IDENTIFICATION</scope>
    <source>
        <tissue evidence="9">Adult</tissue>
    </source>
</reference>
<dbReference type="InterPro" id="IPR043971">
    <property type="entry name" value="FUZ/MON1/HPS1_longin_2"/>
</dbReference>
<dbReference type="GeneID" id="105225643"/>
<dbReference type="InterPro" id="IPR026069">
    <property type="entry name" value="Fuzzy"/>
</dbReference>
<evidence type="ECO:0000259" key="7">
    <source>
        <dbReference type="Pfam" id="PF19038"/>
    </source>
</evidence>
<dbReference type="InterPro" id="IPR043970">
    <property type="entry name" value="FUZ/MON1/HPS1_longin_3"/>
</dbReference>
<keyword evidence="3" id="KW-0963">Cytoplasm</keyword>
<dbReference type="GO" id="GO:0016192">
    <property type="term" value="P:vesicle-mediated transport"/>
    <property type="evidence" value="ECO:0007669"/>
    <property type="project" value="InterPro"/>
</dbReference>
<evidence type="ECO:0000259" key="6">
    <source>
        <dbReference type="Pfam" id="PF19037"/>
    </source>
</evidence>
<evidence type="ECO:0000313" key="8">
    <source>
        <dbReference type="Proteomes" id="UP001652620"/>
    </source>
</evidence>